<dbReference type="NCBIfam" id="TIGR02937">
    <property type="entry name" value="sigma70-ECF"/>
    <property type="match status" value="1"/>
</dbReference>
<dbReference type="AlphaFoldDB" id="A0A940DQM8"/>
<reference evidence="3" key="2">
    <citation type="journal article" date="2021" name="PeerJ">
        <title>Extensive microbial diversity within the chicken gut microbiome revealed by metagenomics and culture.</title>
        <authorList>
            <person name="Gilroy R."/>
            <person name="Ravi A."/>
            <person name="Getino M."/>
            <person name="Pursley I."/>
            <person name="Horton D.L."/>
            <person name="Alikhan N.F."/>
            <person name="Baker D."/>
            <person name="Gharbi K."/>
            <person name="Hall N."/>
            <person name="Watson M."/>
            <person name="Adriaenssens E.M."/>
            <person name="Foster-Nyarko E."/>
            <person name="Jarju S."/>
            <person name="Secka A."/>
            <person name="Antonio M."/>
            <person name="Oren A."/>
            <person name="Chaudhuri R.R."/>
            <person name="La Ragione R."/>
            <person name="Hildebrand F."/>
            <person name="Pallen M.J."/>
        </authorList>
    </citation>
    <scope>NUCLEOTIDE SEQUENCE</scope>
    <source>
        <strain evidence="3">G3-8215</strain>
    </source>
</reference>
<protein>
    <submittedName>
        <fullName evidence="3">Sigma-70 family RNA polymerase sigma factor</fullName>
    </submittedName>
</protein>
<dbReference type="SUPFAM" id="SSF88946">
    <property type="entry name" value="Sigma2 domain of RNA polymerase sigma factors"/>
    <property type="match status" value="1"/>
</dbReference>
<dbReference type="SUPFAM" id="SSF88659">
    <property type="entry name" value="Sigma3 and sigma4 domains of RNA polymerase sigma factors"/>
    <property type="match status" value="1"/>
</dbReference>
<sequence>MTQERHNITIEEILSLYKERIRYITLAYSYVKDYSTAEDIFSQCIFKLTQTKDSVYIYNLKFFFASAIKNSCINYLLRQKKECELKQDSIWLERFDVEIERLVTQTSHEEFTTDFPGLLEKCKKRMPDLTYEVFMAKRLDRMSYKEIGERFKISTSRINFEINRALKIFRDVFKDYLPFIILLAYSFLLTGGFSLFSFLSF</sequence>
<evidence type="ECO:0000313" key="4">
    <source>
        <dbReference type="Proteomes" id="UP000725002"/>
    </source>
</evidence>
<dbReference type="GO" id="GO:0006352">
    <property type="term" value="P:DNA-templated transcription initiation"/>
    <property type="evidence" value="ECO:0007669"/>
    <property type="project" value="InterPro"/>
</dbReference>
<proteinExistence type="predicted"/>
<gene>
    <name evidence="3" type="ORF">IAB75_00060</name>
</gene>
<comment type="caution">
    <text evidence="3">The sequence shown here is derived from an EMBL/GenBank/DDBJ whole genome shotgun (WGS) entry which is preliminary data.</text>
</comment>
<reference evidence="3" key="1">
    <citation type="submission" date="2020-10" db="EMBL/GenBank/DDBJ databases">
        <authorList>
            <person name="Gilroy R."/>
        </authorList>
    </citation>
    <scope>NUCLEOTIDE SEQUENCE</scope>
    <source>
        <strain evidence="3">G3-8215</strain>
    </source>
</reference>
<dbReference type="Gene3D" id="1.10.10.10">
    <property type="entry name" value="Winged helix-like DNA-binding domain superfamily/Winged helix DNA-binding domain"/>
    <property type="match status" value="1"/>
</dbReference>
<keyword evidence="1" id="KW-0472">Membrane</keyword>
<feature type="domain" description="RNA polymerase sigma factor 70 region 4 type 2" evidence="2">
    <location>
        <begin position="119"/>
        <end position="167"/>
    </location>
</feature>
<organism evidence="3 4">
    <name type="scientific">Candidatus Cryptobacteroides avicola</name>
    <dbReference type="NCBI Taxonomy" id="2840757"/>
    <lineage>
        <taxon>Bacteria</taxon>
        <taxon>Pseudomonadati</taxon>
        <taxon>Bacteroidota</taxon>
        <taxon>Bacteroidia</taxon>
        <taxon>Bacteroidales</taxon>
        <taxon>Candidatus Cryptobacteroides</taxon>
    </lineage>
</organism>
<dbReference type="InterPro" id="IPR013324">
    <property type="entry name" value="RNA_pol_sigma_r3/r4-like"/>
</dbReference>
<keyword evidence="1" id="KW-0812">Transmembrane</keyword>
<dbReference type="GO" id="GO:0016987">
    <property type="term" value="F:sigma factor activity"/>
    <property type="evidence" value="ECO:0007669"/>
    <property type="project" value="InterPro"/>
</dbReference>
<dbReference type="InterPro" id="IPR013249">
    <property type="entry name" value="RNA_pol_sigma70_r4_t2"/>
</dbReference>
<dbReference type="InterPro" id="IPR013325">
    <property type="entry name" value="RNA_pol_sigma_r2"/>
</dbReference>
<dbReference type="EMBL" id="JADILV010000002">
    <property type="protein sequence ID" value="MBO8482506.1"/>
    <property type="molecule type" value="Genomic_DNA"/>
</dbReference>
<evidence type="ECO:0000256" key="1">
    <source>
        <dbReference type="SAM" id="Phobius"/>
    </source>
</evidence>
<dbReference type="InterPro" id="IPR036388">
    <property type="entry name" value="WH-like_DNA-bd_sf"/>
</dbReference>
<evidence type="ECO:0000313" key="3">
    <source>
        <dbReference type="EMBL" id="MBO8482506.1"/>
    </source>
</evidence>
<name>A0A940DQM8_9BACT</name>
<dbReference type="InterPro" id="IPR014284">
    <property type="entry name" value="RNA_pol_sigma-70_dom"/>
</dbReference>
<feature type="transmembrane region" description="Helical" evidence="1">
    <location>
        <begin position="176"/>
        <end position="199"/>
    </location>
</feature>
<keyword evidence="1" id="KW-1133">Transmembrane helix</keyword>
<dbReference type="GO" id="GO:0003677">
    <property type="term" value="F:DNA binding"/>
    <property type="evidence" value="ECO:0007669"/>
    <property type="project" value="InterPro"/>
</dbReference>
<accession>A0A940DQM8</accession>
<dbReference type="Pfam" id="PF08281">
    <property type="entry name" value="Sigma70_r4_2"/>
    <property type="match status" value="1"/>
</dbReference>
<dbReference type="Proteomes" id="UP000725002">
    <property type="component" value="Unassembled WGS sequence"/>
</dbReference>
<evidence type="ECO:0000259" key="2">
    <source>
        <dbReference type="Pfam" id="PF08281"/>
    </source>
</evidence>